<name>A0AA37HZ90_SEGBR</name>
<proteinExistence type="predicted"/>
<dbReference type="PANTHER" id="PTHR43179">
    <property type="entry name" value="RHAMNOSYLTRANSFERASE WBBL"/>
    <property type="match status" value="1"/>
</dbReference>
<evidence type="ECO:0000259" key="1">
    <source>
        <dbReference type="Pfam" id="PF00535"/>
    </source>
</evidence>
<comment type="caution">
    <text evidence="2">The sequence shown here is derived from an EMBL/GenBank/DDBJ whole genome shotgun (WGS) entry which is preliminary data.</text>
</comment>
<dbReference type="PANTHER" id="PTHR43179:SF7">
    <property type="entry name" value="RHAMNOSYLTRANSFERASE WBBL"/>
    <property type="match status" value="1"/>
</dbReference>
<gene>
    <name evidence="2" type="ORF">PRRU23_24840</name>
</gene>
<organism evidence="2 3">
    <name type="scientific">Segatella bryantii</name>
    <name type="common">Prevotella bryantii</name>
    <dbReference type="NCBI Taxonomy" id="77095"/>
    <lineage>
        <taxon>Bacteria</taxon>
        <taxon>Pseudomonadati</taxon>
        <taxon>Bacteroidota</taxon>
        <taxon>Bacteroidia</taxon>
        <taxon>Bacteroidales</taxon>
        <taxon>Prevotellaceae</taxon>
        <taxon>Segatella</taxon>
    </lineage>
</organism>
<dbReference type="RefSeq" id="WP_006282019.1">
    <property type="nucleotide sequence ID" value="NZ_BPTR01000001.1"/>
</dbReference>
<evidence type="ECO:0000313" key="3">
    <source>
        <dbReference type="Proteomes" id="UP000887043"/>
    </source>
</evidence>
<dbReference type="EMBL" id="BPTR01000001">
    <property type="protein sequence ID" value="GJG28784.1"/>
    <property type="molecule type" value="Genomic_DNA"/>
</dbReference>
<accession>A0AA37HZ90</accession>
<dbReference type="Pfam" id="PF00535">
    <property type="entry name" value="Glycos_transf_2"/>
    <property type="match status" value="1"/>
</dbReference>
<dbReference type="Gene3D" id="3.90.550.10">
    <property type="entry name" value="Spore Coat Polysaccharide Biosynthesis Protein SpsA, Chain A"/>
    <property type="match status" value="1"/>
</dbReference>
<feature type="domain" description="Glycosyltransferase 2-like" evidence="1">
    <location>
        <begin position="9"/>
        <end position="127"/>
    </location>
</feature>
<dbReference type="AlphaFoldDB" id="A0AA37HZ90"/>
<reference evidence="2" key="1">
    <citation type="submission" date="2021-08" db="EMBL/GenBank/DDBJ databases">
        <title>Prevotella lacticifex sp. nov., isolated from rumen of cow.</title>
        <authorList>
            <person name="Shinkai T."/>
            <person name="Ikeyama N."/>
            <person name="Kumagai M."/>
            <person name="Ohmori H."/>
            <person name="Sakamoto M."/>
            <person name="Ohkuma M."/>
            <person name="Mitsumori M."/>
        </authorList>
    </citation>
    <scope>NUCLEOTIDE SEQUENCE</scope>
    <source>
        <strain evidence="2">DSM 11371</strain>
    </source>
</reference>
<dbReference type="InterPro" id="IPR029044">
    <property type="entry name" value="Nucleotide-diphossugar_trans"/>
</dbReference>
<protein>
    <recommendedName>
        <fullName evidence="1">Glycosyltransferase 2-like domain-containing protein</fullName>
    </recommendedName>
</protein>
<evidence type="ECO:0000313" key="2">
    <source>
        <dbReference type="EMBL" id="GJG28784.1"/>
    </source>
</evidence>
<dbReference type="Proteomes" id="UP000887043">
    <property type="component" value="Unassembled WGS sequence"/>
</dbReference>
<sequence>MEDNNPIVSIVIVCMNNLKNLYPCLESIRKYTHVSYECFVVAYLFSKENLEKVRNDFPWVKFIESNEIRGFSENNNLALRQARGKYCFVQNDDTEFRMPCIDKLVETIEKLPKKVAIVSPKGLLGNGDIQYCGRANHSRWHYFLEAFGLWSEKRANKHNPTHGVFKSYDIIGAYFLIKTHLFREIGWFDERYFFTPEDLAVSAELRKRGYECWVDADAEIIHYEGMTGKSMSPIQTAAGPAGFVGAMMWSGGNTYLGYCLFTLLNLPYTIGQFVYHSLRSNHHGTPNRYNLLAKKERNILSICFTRKTPKEVFLKFYNKVKTQN</sequence>
<dbReference type="SUPFAM" id="SSF53448">
    <property type="entry name" value="Nucleotide-diphospho-sugar transferases"/>
    <property type="match status" value="1"/>
</dbReference>
<dbReference type="InterPro" id="IPR001173">
    <property type="entry name" value="Glyco_trans_2-like"/>
</dbReference>